<organism evidence="2 3">
    <name type="scientific">Microbacterium yannicii</name>
    <dbReference type="NCBI Taxonomy" id="671622"/>
    <lineage>
        <taxon>Bacteria</taxon>
        <taxon>Bacillati</taxon>
        <taxon>Actinomycetota</taxon>
        <taxon>Actinomycetes</taxon>
        <taxon>Micrococcales</taxon>
        <taxon>Microbacteriaceae</taxon>
        <taxon>Microbacterium</taxon>
    </lineage>
</organism>
<evidence type="ECO:0000313" key="2">
    <source>
        <dbReference type="EMBL" id="GAA5095174.1"/>
    </source>
</evidence>
<keyword evidence="1" id="KW-0472">Membrane</keyword>
<keyword evidence="3" id="KW-1185">Reference proteome</keyword>
<feature type="transmembrane region" description="Helical" evidence="1">
    <location>
        <begin position="31"/>
        <end position="53"/>
    </location>
</feature>
<evidence type="ECO:0000313" key="3">
    <source>
        <dbReference type="Proteomes" id="UP001501407"/>
    </source>
</evidence>
<keyword evidence="1" id="KW-1133">Transmembrane helix</keyword>
<name>A0ABP9MII5_9MICO</name>
<comment type="caution">
    <text evidence="2">The sequence shown here is derived from an EMBL/GenBank/DDBJ whole genome shotgun (WGS) entry which is preliminary data.</text>
</comment>
<protein>
    <submittedName>
        <fullName evidence="2">Uncharacterized protein</fullName>
    </submittedName>
</protein>
<sequence>MLPGWQAPTDPAPEQVASEFMDRRENRPVSILPVMALYVLLQRFIIGGFAGGLKG</sequence>
<gene>
    <name evidence="2" type="ORF">GCM10025760_27130</name>
</gene>
<keyword evidence="1" id="KW-0812">Transmembrane</keyword>
<proteinExistence type="predicted"/>
<accession>A0ABP9MII5</accession>
<dbReference type="EMBL" id="BAABKZ010000002">
    <property type="protein sequence ID" value="GAA5095174.1"/>
    <property type="molecule type" value="Genomic_DNA"/>
</dbReference>
<evidence type="ECO:0000256" key="1">
    <source>
        <dbReference type="SAM" id="Phobius"/>
    </source>
</evidence>
<dbReference type="Proteomes" id="UP001501407">
    <property type="component" value="Unassembled WGS sequence"/>
</dbReference>
<reference evidence="3" key="1">
    <citation type="journal article" date="2019" name="Int. J. Syst. Evol. Microbiol.">
        <title>The Global Catalogue of Microorganisms (GCM) 10K type strain sequencing project: providing services to taxonomists for standard genome sequencing and annotation.</title>
        <authorList>
            <consortium name="The Broad Institute Genomics Platform"/>
            <consortium name="The Broad Institute Genome Sequencing Center for Infectious Disease"/>
            <person name="Wu L."/>
            <person name="Ma J."/>
        </authorList>
    </citation>
    <scope>NUCLEOTIDE SEQUENCE [LARGE SCALE GENOMIC DNA]</scope>
    <source>
        <strain evidence="3">JCM 18959</strain>
    </source>
</reference>